<dbReference type="EMBL" id="JARAVY010000026">
    <property type="protein sequence ID" value="MDX2915081.1"/>
    <property type="molecule type" value="Genomic_DNA"/>
</dbReference>
<accession>A0ABU4LH06</accession>
<dbReference type="Proteomes" id="UP001271723">
    <property type="component" value="Unassembled WGS sequence"/>
</dbReference>
<organism evidence="1 2">
    <name type="scientific">Streptomyces griseiscabiei</name>
    <dbReference type="NCBI Taxonomy" id="2993540"/>
    <lineage>
        <taxon>Bacteria</taxon>
        <taxon>Bacillati</taxon>
        <taxon>Actinomycetota</taxon>
        <taxon>Actinomycetes</taxon>
        <taxon>Kitasatosporales</taxon>
        <taxon>Streptomycetaceae</taxon>
        <taxon>Streptomyces</taxon>
    </lineage>
</organism>
<name>A0ABU4LH06_9ACTN</name>
<comment type="caution">
    <text evidence="1">The sequence shown here is derived from an EMBL/GenBank/DDBJ whole genome shotgun (WGS) entry which is preliminary data.</text>
</comment>
<dbReference type="NCBIfam" id="NF047719">
    <property type="entry name" value="SCO6745_fam_HTH"/>
    <property type="match status" value="1"/>
</dbReference>
<sequence length="303" mass="32149">MHTPDPPSAQDVRRCQEALNSLHSTIYFAPDLAGALAGYGITDDMGGYLVGRAAALGPAGPGVVTALFYSFEHGMVAGHLPGAWERITPAQVWEERLRAADATLHRALGAGTLTGPRVREAARLALAAATGGRREGRPMFAALADLPVPHKPHLVLWYAATLLREHRGDSHIGALAAAGLDGLEALVSHCASAAGMPREMVMTKRGWTEEDWSAAEDRLRGRGLMTADGALTARGEELRAALEDETDRRDRAPYEHLGTRGVVRLTELCEGFVRSAAAAGIFPPPLVDFFVPGGGRTPAETLA</sequence>
<evidence type="ECO:0000313" key="2">
    <source>
        <dbReference type="Proteomes" id="UP001271723"/>
    </source>
</evidence>
<evidence type="ECO:0000313" key="1">
    <source>
        <dbReference type="EMBL" id="MDX2915081.1"/>
    </source>
</evidence>
<gene>
    <name evidence="1" type="ORF">PV517_41230</name>
</gene>
<reference evidence="1 2" key="1">
    <citation type="journal article" date="2023" name="Microb. Genom.">
        <title>Mesoterricola silvestris gen. nov., sp. nov., Mesoterricola sediminis sp. nov., Geothrix oryzae sp. nov., Geothrix edaphica sp. nov., Geothrix rubra sp. nov., and Geothrix limicola sp. nov., six novel members of Acidobacteriota isolated from soils.</title>
        <authorList>
            <person name="Weisberg A.J."/>
            <person name="Pearce E."/>
            <person name="Kramer C.G."/>
            <person name="Chang J.H."/>
            <person name="Clarke C.R."/>
        </authorList>
    </citation>
    <scope>NUCLEOTIDE SEQUENCE [LARGE SCALE GENOMIC DNA]</scope>
    <source>
        <strain evidence="1 2">NRRL_B-2795</strain>
    </source>
</reference>
<dbReference type="RefSeq" id="WP_086757675.1">
    <property type="nucleotide sequence ID" value="NZ_JAGJBZ010000004.1"/>
</dbReference>
<protein>
    <recommendedName>
        <fullName evidence="3">SalK</fullName>
    </recommendedName>
</protein>
<dbReference type="InterPro" id="IPR054058">
    <property type="entry name" value="HTH_67"/>
</dbReference>
<evidence type="ECO:0008006" key="3">
    <source>
        <dbReference type="Google" id="ProtNLM"/>
    </source>
</evidence>
<proteinExistence type="predicted"/>
<keyword evidence="2" id="KW-1185">Reference proteome</keyword>
<dbReference type="Pfam" id="PF21863">
    <property type="entry name" value="HTH_67"/>
    <property type="match status" value="1"/>
</dbReference>